<gene>
    <name evidence="1" type="ORF">HK099_000925</name>
</gene>
<comment type="caution">
    <text evidence="1">The sequence shown here is derived from an EMBL/GenBank/DDBJ whole genome shotgun (WGS) entry which is preliminary data.</text>
</comment>
<name>A0AAD5TYY3_9FUNG</name>
<dbReference type="EMBL" id="JADGJW010001236">
    <property type="protein sequence ID" value="KAJ3205067.1"/>
    <property type="molecule type" value="Genomic_DNA"/>
</dbReference>
<organism evidence="1 2">
    <name type="scientific">Clydaea vesicula</name>
    <dbReference type="NCBI Taxonomy" id="447962"/>
    <lineage>
        <taxon>Eukaryota</taxon>
        <taxon>Fungi</taxon>
        <taxon>Fungi incertae sedis</taxon>
        <taxon>Chytridiomycota</taxon>
        <taxon>Chytridiomycota incertae sedis</taxon>
        <taxon>Chytridiomycetes</taxon>
        <taxon>Lobulomycetales</taxon>
        <taxon>Lobulomycetaceae</taxon>
        <taxon>Clydaea</taxon>
    </lineage>
</organism>
<evidence type="ECO:0000313" key="2">
    <source>
        <dbReference type="Proteomes" id="UP001211065"/>
    </source>
</evidence>
<keyword evidence="2" id="KW-1185">Reference proteome</keyword>
<protein>
    <submittedName>
        <fullName evidence="1">Uncharacterized protein</fullName>
    </submittedName>
</protein>
<sequence length="763" mass="89048">MIRLILKKDLKFYSNELIKESGKRYISSSGQLKNLIQSKEVEEKKKKIFTKEKINKKNFKKNISENGFLKNNTNESSKKISSSRVKKFTIHKSKFRKKVEFESNPENKKYGINLTIQNFAPLTNNSTYSKDKTRYLEIIKIFLQQKKLNSSDQAVNNDLIRLIPLNDLLFVLSNPQLGKLNFEIIDVLFKSLLFLPEDKFIFKTKHFNYFILHVLNTCTEIIDQKVLDSVDTVEEALDMELQKADPEATRLKVQEFIINLKELNLEFDAVTYSLLVHLNFYVKNFEECFQLFIEAKALNLPLLTSAYVALIKILNKKFETNEDKEDDINLNKSKIWEVYTALGKAGVSPSIKLYEEMLCSFNNLKYPKGIKKIYQTLTSLSGQKSFEKVFGKDQWSSKIFTALLENLSETGFGDEKLLNKLLFLIRIKSLQMDRDIVHALMKYWNVNGKPMASLRLQRYFKPVNRTTEPANKEYIIPNHTTYVLMLNSVLHFKDPVLLQVSVLERLYQQLLENNTQVNFFDNTAVNFKTWELSLKCLMICMEEHGEKKVRKSTNNETEVATTKTVGKFNRLENAEGLLGYLETIQLLEALIFKAKAVKPLKEDVQNFLTVNMTTSTNLKSDIFQIKNSSDLKNFESKKENISFINYYSEINYFPEYESLILMSKLLGFNQDFENFKYFLISFFFLKNGSNYSKFKKNFDEKNTTSTSKNFFEPLYEGFVESYIKKTEDSKKNKIQVDLVEIEAKLTSFISDLRFIEEELFGTD</sequence>
<accession>A0AAD5TYY3</accession>
<evidence type="ECO:0000313" key="1">
    <source>
        <dbReference type="EMBL" id="KAJ3205067.1"/>
    </source>
</evidence>
<dbReference type="AlphaFoldDB" id="A0AAD5TYY3"/>
<reference evidence="1" key="1">
    <citation type="submission" date="2020-05" db="EMBL/GenBank/DDBJ databases">
        <title>Phylogenomic resolution of chytrid fungi.</title>
        <authorList>
            <person name="Stajich J.E."/>
            <person name="Amses K."/>
            <person name="Simmons R."/>
            <person name="Seto K."/>
            <person name="Myers J."/>
            <person name="Bonds A."/>
            <person name="Quandt C.A."/>
            <person name="Barry K."/>
            <person name="Liu P."/>
            <person name="Grigoriev I."/>
            <person name="Longcore J.E."/>
            <person name="James T.Y."/>
        </authorList>
    </citation>
    <scope>NUCLEOTIDE SEQUENCE</scope>
    <source>
        <strain evidence="1">JEL0476</strain>
    </source>
</reference>
<proteinExistence type="predicted"/>
<dbReference type="Proteomes" id="UP001211065">
    <property type="component" value="Unassembled WGS sequence"/>
</dbReference>